<proteinExistence type="inferred from homology"/>
<evidence type="ECO:0000313" key="4">
    <source>
        <dbReference type="Proteomes" id="UP001652661"/>
    </source>
</evidence>
<dbReference type="InterPro" id="IPR001148">
    <property type="entry name" value="CA_dom"/>
</dbReference>
<dbReference type="GO" id="GO:0005737">
    <property type="term" value="C:cytoplasm"/>
    <property type="evidence" value="ECO:0007669"/>
    <property type="project" value="TreeGrafter"/>
</dbReference>
<dbReference type="Pfam" id="PF00194">
    <property type="entry name" value="Carb_anhydrase"/>
    <property type="match status" value="1"/>
</dbReference>
<accession>A0A6P4IXN8</accession>
<dbReference type="OMA" id="FYSYHGS"/>
<dbReference type="RefSeq" id="XP_017027083.1">
    <property type="nucleotide sequence ID" value="XM_017171594.3"/>
</dbReference>
<dbReference type="AlphaFoldDB" id="A0A6P4IXN8"/>
<dbReference type="PROSITE" id="PS51144">
    <property type="entry name" value="ALPHA_CA_2"/>
    <property type="match status" value="1"/>
</dbReference>
<dbReference type="Proteomes" id="UP001652661">
    <property type="component" value="Chromosome 2R"/>
</dbReference>
<keyword evidence="2" id="KW-0472">Membrane</keyword>
<keyword evidence="2" id="KW-1133">Transmembrane helix</keyword>
<evidence type="ECO:0000256" key="2">
    <source>
        <dbReference type="SAM" id="Phobius"/>
    </source>
</evidence>
<dbReference type="PANTHER" id="PTHR18952">
    <property type="entry name" value="CARBONIC ANHYDRASE"/>
    <property type="match status" value="1"/>
</dbReference>
<protein>
    <submittedName>
        <fullName evidence="5">Carbonic anhydrase 3</fullName>
    </submittedName>
</protein>
<dbReference type="InterPro" id="IPR036398">
    <property type="entry name" value="CA_dom_sf"/>
</dbReference>
<keyword evidence="2" id="KW-0812">Transmembrane</keyword>
<dbReference type="OrthoDB" id="429145at2759"/>
<comment type="similarity">
    <text evidence="1">Belongs to the alpha-carbonic anhydrase family.</text>
</comment>
<organism evidence="4 5">
    <name type="scientific">Drosophila kikkawai</name>
    <name type="common">Fruit fly</name>
    <dbReference type="NCBI Taxonomy" id="30033"/>
    <lineage>
        <taxon>Eukaryota</taxon>
        <taxon>Metazoa</taxon>
        <taxon>Ecdysozoa</taxon>
        <taxon>Arthropoda</taxon>
        <taxon>Hexapoda</taxon>
        <taxon>Insecta</taxon>
        <taxon>Pterygota</taxon>
        <taxon>Neoptera</taxon>
        <taxon>Endopterygota</taxon>
        <taxon>Diptera</taxon>
        <taxon>Brachycera</taxon>
        <taxon>Muscomorpha</taxon>
        <taxon>Ephydroidea</taxon>
        <taxon>Drosophilidae</taxon>
        <taxon>Drosophila</taxon>
        <taxon>Sophophora</taxon>
    </lineage>
</organism>
<dbReference type="GO" id="GO:0004089">
    <property type="term" value="F:carbonate dehydratase activity"/>
    <property type="evidence" value="ECO:0007669"/>
    <property type="project" value="InterPro"/>
</dbReference>
<gene>
    <name evidence="5" type="primary">CAH15</name>
</gene>
<reference evidence="5" key="2">
    <citation type="submission" date="2025-08" db="UniProtKB">
        <authorList>
            <consortium name="RefSeq"/>
        </authorList>
    </citation>
    <scope>IDENTIFICATION</scope>
    <source>
        <strain evidence="5">14028-0561.14</strain>
        <tissue evidence="5">Whole fly</tissue>
    </source>
</reference>
<evidence type="ECO:0000259" key="3">
    <source>
        <dbReference type="PROSITE" id="PS51144"/>
    </source>
</evidence>
<sequence>MDNLSSWLDTDLVQIVAAVVVAFLVLAIVRTTTELCEECPDERLEGAARNAQNERGNPDLTSGSYGDVAECGPRGSQNSFDYDWIRGPHTWNAPLNNQSPINIDVGCLEIKYFDTPLMWSHYDDMPLGIRLENNGHTLTLRAAFQGPTPSIYGGDLLGRFHFWEITFRWSWFSLNGSEHTINHRHSPLEMQCLHTDADSQHCASSQGVLVISYLFDLSEDNPFLDVLVQHLVAVQQAGQTVEIPPFPLGYLMPAFHTEFFSYHGSLTEPPCHRGAEWFIQPVALAISERQLNEFRQLRDRRGGRIGRNARPVQALDDRTVYVNQYQA</sequence>
<dbReference type="SMART" id="SM01057">
    <property type="entry name" value="Carb_anhydrase"/>
    <property type="match status" value="1"/>
</dbReference>
<evidence type="ECO:0000256" key="1">
    <source>
        <dbReference type="ARBA" id="ARBA00010718"/>
    </source>
</evidence>
<dbReference type="InterPro" id="IPR023561">
    <property type="entry name" value="Carbonic_anhydrase_a-class"/>
</dbReference>
<dbReference type="PANTHER" id="PTHR18952:SF227">
    <property type="entry name" value="CARBONIC ANHYDRASE 13-RELATED"/>
    <property type="match status" value="1"/>
</dbReference>
<dbReference type="Gene3D" id="3.10.200.10">
    <property type="entry name" value="Alpha carbonic anhydrase"/>
    <property type="match status" value="1"/>
</dbReference>
<dbReference type="GO" id="GO:0008270">
    <property type="term" value="F:zinc ion binding"/>
    <property type="evidence" value="ECO:0007669"/>
    <property type="project" value="InterPro"/>
</dbReference>
<reference evidence="4" key="1">
    <citation type="submission" date="2025-05" db="UniProtKB">
        <authorList>
            <consortium name="RefSeq"/>
        </authorList>
    </citation>
    <scope>NUCLEOTIDE SEQUENCE [LARGE SCALE GENOMIC DNA]</scope>
    <source>
        <strain evidence="4">14028-0561.14</strain>
    </source>
</reference>
<keyword evidence="4" id="KW-1185">Reference proteome</keyword>
<feature type="domain" description="Alpha-carbonic anhydrase" evidence="3">
    <location>
        <begin position="78"/>
        <end position="324"/>
    </location>
</feature>
<dbReference type="SUPFAM" id="SSF51069">
    <property type="entry name" value="Carbonic anhydrase"/>
    <property type="match status" value="1"/>
</dbReference>
<name>A0A6P4IXN8_DROKI</name>
<evidence type="ECO:0000313" key="5">
    <source>
        <dbReference type="RefSeq" id="XP_017027083.1"/>
    </source>
</evidence>
<feature type="transmembrane region" description="Helical" evidence="2">
    <location>
        <begin position="12"/>
        <end position="29"/>
    </location>
</feature>